<dbReference type="Pfam" id="PF01695">
    <property type="entry name" value="IstB_IS21"/>
    <property type="match status" value="1"/>
</dbReference>
<keyword evidence="3" id="KW-1185">Reference proteome</keyword>
<proteinExistence type="predicted"/>
<dbReference type="GO" id="GO:0005524">
    <property type="term" value="F:ATP binding"/>
    <property type="evidence" value="ECO:0007669"/>
    <property type="project" value="InterPro"/>
</dbReference>
<evidence type="ECO:0000259" key="1">
    <source>
        <dbReference type="SMART" id="SM00382"/>
    </source>
</evidence>
<dbReference type="AlphaFoldDB" id="A0A3E0AZX4"/>
<evidence type="ECO:0000313" key="2">
    <source>
        <dbReference type="EMBL" id="REG25274.1"/>
    </source>
</evidence>
<dbReference type="SUPFAM" id="SSF52540">
    <property type="entry name" value="P-loop containing nucleoside triphosphate hydrolases"/>
    <property type="match status" value="1"/>
</dbReference>
<dbReference type="CDD" id="cd00009">
    <property type="entry name" value="AAA"/>
    <property type="match status" value="1"/>
</dbReference>
<dbReference type="Proteomes" id="UP000257076">
    <property type="component" value="Unassembled WGS sequence"/>
</dbReference>
<sequence>MEQIKKMMHENKIKHSEVEYTGEKCDGCGRDLKIVQITFADGEVKENESGCICDRIKFVNDQQKKIKADAFAKASIMHGDYKEKTFDNYQANSDEQVQAAKKMRYYANHFDDMLSESNCLLVQGTFGTGKTHLAAAVRNQLRAQDYQVLFISLPDYVDKLKQGFKDLNQVHPIFKFAKEADLLILDDVGANRMSEWEVSELFRLVDARRNKCTIYTTNLTSEQFRSSQALYRVFSRMMEKAKAIVIDGDDYRMKGVK</sequence>
<comment type="caution">
    <text evidence="2">The sequence shown here is derived from an EMBL/GenBank/DDBJ whole genome shotgun (WGS) entry which is preliminary data.</text>
</comment>
<dbReference type="RefSeq" id="WP_115883976.1">
    <property type="nucleotide sequence ID" value="NZ_CBCSHX010000001.1"/>
</dbReference>
<dbReference type="OrthoDB" id="2052561at2"/>
<dbReference type="InterPro" id="IPR027417">
    <property type="entry name" value="P-loop_NTPase"/>
</dbReference>
<organism evidence="2 3">
    <name type="scientific">Jeotgalicoccus halotolerans</name>
    <dbReference type="NCBI Taxonomy" id="157227"/>
    <lineage>
        <taxon>Bacteria</taxon>
        <taxon>Bacillati</taxon>
        <taxon>Bacillota</taxon>
        <taxon>Bacilli</taxon>
        <taxon>Bacillales</taxon>
        <taxon>Staphylococcaceae</taxon>
        <taxon>Jeotgalicoccus</taxon>
    </lineage>
</organism>
<protein>
    <submittedName>
        <fullName evidence="2">DNA replication protein DnaC</fullName>
    </submittedName>
</protein>
<reference evidence="2 3" key="1">
    <citation type="submission" date="2018-08" db="EMBL/GenBank/DDBJ databases">
        <title>Genomic Encyclopedia of Type Strains, Phase IV (KMG-IV): sequencing the most valuable type-strain genomes for metagenomic binning, comparative biology and taxonomic classification.</title>
        <authorList>
            <person name="Goeker M."/>
        </authorList>
    </citation>
    <scope>NUCLEOTIDE SEQUENCE [LARGE SCALE GENOMIC DNA]</scope>
    <source>
        <strain evidence="2 3">DSM 17274</strain>
    </source>
</reference>
<dbReference type="EMBL" id="QUMW01000009">
    <property type="protein sequence ID" value="REG25274.1"/>
    <property type="molecule type" value="Genomic_DNA"/>
</dbReference>
<dbReference type="GO" id="GO:0006260">
    <property type="term" value="P:DNA replication"/>
    <property type="evidence" value="ECO:0007669"/>
    <property type="project" value="TreeGrafter"/>
</dbReference>
<dbReference type="InterPro" id="IPR003593">
    <property type="entry name" value="AAA+_ATPase"/>
</dbReference>
<dbReference type="SMART" id="SM00382">
    <property type="entry name" value="AAA"/>
    <property type="match status" value="1"/>
</dbReference>
<dbReference type="Gene3D" id="3.40.50.300">
    <property type="entry name" value="P-loop containing nucleotide triphosphate hydrolases"/>
    <property type="match status" value="1"/>
</dbReference>
<feature type="domain" description="AAA+ ATPase" evidence="1">
    <location>
        <begin position="116"/>
        <end position="243"/>
    </location>
</feature>
<dbReference type="PANTHER" id="PTHR30050:SF4">
    <property type="entry name" value="ATP-BINDING PROTEIN RV3427C IN INSERTION SEQUENCE-RELATED"/>
    <property type="match status" value="1"/>
</dbReference>
<dbReference type="PANTHER" id="PTHR30050">
    <property type="entry name" value="CHROMOSOMAL REPLICATION INITIATOR PROTEIN DNAA"/>
    <property type="match status" value="1"/>
</dbReference>
<gene>
    <name evidence="2" type="ORF">DFR63_0300</name>
</gene>
<name>A0A3E0AZX4_9STAP</name>
<accession>A0A3E0AZX4</accession>
<evidence type="ECO:0000313" key="3">
    <source>
        <dbReference type="Proteomes" id="UP000257076"/>
    </source>
</evidence>
<dbReference type="InterPro" id="IPR002611">
    <property type="entry name" value="IstB_ATP-bd"/>
</dbReference>